<dbReference type="SUPFAM" id="SSF161219">
    <property type="entry name" value="CHY zinc finger-like"/>
    <property type="match status" value="1"/>
</dbReference>
<keyword evidence="3" id="KW-0862">Zinc</keyword>
<keyword evidence="2 4" id="KW-0863">Zinc-finger</keyword>
<proteinExistence type="predicted"/>
<evidence type="ECO:0000313" key="7">
    <source>
        <dbReference type="Proteomes" id="UP000816034"/>
    </source>
</evidence>
<keyword evidence="1" id="KW-0479">Metal-binding</keyword>
<feature type="domain" description="CHY-type" evidence="5">
    <location>
        <begin position="403"/>
        <end position="471"/>
    </location>
</feature>
<protein>
    <recommendedName>
        <fullName evidence="5">CHY-type domain-containing protein</fullName>
    </recommendedName>
</protein>
<dbReference type="InterPro" id="IPR037274">
    <property type="entry name" value="Znf_CHY_sf"/>
</dbReference>
<keyword evidence="7" id="KW-1185">Reference proteome</keyword>
<evidence type="ECO:0000256" key="1">
    <source>
        <dbReference type="ARBA" id="ARBA00022723"/>
    </source>
</evidence>
<dbReference type="Pfam" id="PF05495">
    <property type="entry name" value="zf-CHY"/>
    <property type="match status" value="1"/>
</dbReference>
<dbReference type="RefSeq" id="XP_044547480.1">
    <property type="nucleotide sequence ID" value="XM_044696017.1"/>
</dbReference>
<sequence>MSSSSSQPSSSSAHSSLAKDELLQLRSKYKFKVLSEKGKWPLQFSLLHIPETDIKIDPSIDGLIFIFEITEKYPAKADFESCKLIRIENYTPTEKSPKLALVMIQNMIQACQKQLTKIIIANNSEIITKFMIWENANITTIILSGNMEYFTSYLAEGMHGISERRYQIDFSKYPKESNAEEDDQDDEIPELDFYSLDNPPPELLESNSSDTLLLLPAGCELKNTSIFEMKQLSFIAKCDRCQNDCEFRELKAGQSIEKPCPKCAKTLTVCMKPFGMTESSLSLESKKGNEIQAGCPFVYLETSNCGFFDIIPKGNILGVLCFNCSHSDQMKSLKIKSPNEIYCTHCHQLISIQFIQIQKKTVGEYLAMITHNAGQKYDDDSKSGSMVKKKKHKALKGIHPGAPLPRFGVCEHYKNSKRWFRFDCCGRAFPCDICHEQECEAAMTEQMAKKMICGFCSHEQGLSEICHYCKKNLIKKISEKSSGASKKK</sequence>
<evidence type="ECO:0000256" key="3">
    <source>
        <dbReference type="ARBA" id="ARBA00022833"/>
    </source>
</evidence>
<dbReference type="Proteomes" id="UP000816034">
    <property type="component" value="Unassembled WGS sequence"/>
</dbReference>
<dbReference type="PROSITE" id="PS51266">
    <property type="entry name" value="ZF_CHY"/>
    <property type="match status" value="1"/>
</dbReference>
<dbReference type="EMBL" id="PYSW02000026">
    <property type="protein sequence ID" value="KAG2381801.1"/>
    <property type="molecule type" value="Genomic_DNA"/>
</dbReference>
<gene>
    <name evidence="6" type="ORF">C9374_006185</name>
</gene>
<dbReference type="InterPro" id="IPR008913">
    <property type="entry name" value="Znf_CHY"/>
</dbReference>
<dbReference type="GO" id="GO:0008270">
    <property type="term" value="F:zinc ion binding"/>
    <property type="evidence" value="ECO:0007669"/>
    <property type="project" value="UniProtKB-KW"/>
</dbReference>
<evidence type="ECO:0000256" key="4">
    <source>
        <dbReference type="PROSITE-ProRule" id="PRU00601"/>
    </source>
</evidence>
<reference evidence="6 7" key="1">
    <citation type="journal article" date="2018" name="BMC Genomics">
        <title>The genome of Naegleria lovaniensis, the basis for a comparative approach to unravel pathogenicity factors of the human pathogenic amoeba N. fowleri.</title>
        <authorList>
            <person name="Liechti N."/>
            <person name="Schurch N."/>
            <person name="Bruggmann R."/>
            <person name="Wittwer M."/>
        </authorList>
    </citation>
    <scope>NUCLEOTIDE SEQUENCE [LARGE SCALE GENOMIC DNA]</scope>
    <source>
        <strain evidence="6 7">ATCC 30569</strain>
    </source>
</reference>
<dbReference type="GeneID" id="68098639"/>
<evidence type="ECO:0000256" key="2">
    <source>
        <dbReference type="ARBA" id="ARBA00022771"/>
    </source>
</evidence>
<evidence type="ECO:0000313" key="6">
    <source>
        <dbReference type="EMBL" id="KAG2381801.1"/>
    </source>
</evidence>
<organism evidence="6 7">
    <name type="scientific">Naegleria lovaniensis</name>
    <name type="common">Amoeba</name>
    <dbReference type="NCBI Taxonomy" id="51637"/>
    <lineage>
        <taxon>Eukaryota</taxon>
        <taxon>Discoba</taxon>
        <taxon>Heterolobosea</taxon>
        <taxon>Tetramitia</taxon>
        <taxon>Eutetramitia</taxon>
        <taxon>Vahlkampfiidae</taxon>
        <taxon>Naegleria</taxon>
    </lineage>
</organism>
<accession>A0AA88KMT1</accession>
<name>A0AA88KMT1_NAELO</name>
<dbReference type="AlphaFoldDB" id="A0AA88KMT1"/>
<comment type="caution">
    <text evidence="6">The sequence shown here is derived from an EMBL/GenBank/DDBJ whole genome shotgun (WGS) entry which is preliminary data.</text>
</comment>
<evidence type="ECO:0000259" key="5">
    <source>
        <dbReference type="PROSITE" id="PS51266"/>
    </source>
</evidence>